<feature type="domain" description="Peptidase M20 dimerisation" evidence="2">
    <location>
        <begin position="197"/>
        <end position="293"/>
    </location>
</feature>
<dbReference type="SUPFAM" id="SSF55031">
    <property type="entry name" value="Bacterial exopeptidase dimerisation domain"/>
    <property type="match status" value="1"/>
</dbReference>
<keyword evidence="1" id="KW-0464">Manganese</keyword>
<organism evidence="3 4">
    <name type="scientific">Corynebacterium xerosis</name>
    <dbReference type="NCBI Taxonomy" id="1725"/>
    <lineage>
        <taxon>Bacteria</taxon>
        <taxon>Bacillati</taxon>
        <taxon>Actinomycetota</taxon>
        <taxon>Actinomycetes</taxon>
        <taxon>Mycobacteriales</taxon>
        <taxon>Corynebacteriaceae</taxon>
        <taxon>Corynebacterium</taxon>
    </lineage>
</organism>
<dbReference type="AlphaFoldDB" id="A0A0M2XAP8"/>
<dbReference type="PANTHER" id="PTHR11014:SF63">
    <property type="entry name" value="METALLOPEPTIDASE, PUTATIVE (AFU_ORTHOLOGUE AFUA_6G09600)-RELATED"/>
    <property type="match status" value="1"/>
</dbReference>
<dbReference type="Proteomes" id="UP000589552">
    <property type="component" value="Unassembled WGS sequence"/>
</dbReference>
<comment type="cofactor">
    <cofactor evidence="1">
        <name>Mn(2+)</name>
        <dbReference type="ChEBI" id="CHEBI:29035"/>
    </cofactor>
    <text evidence="1">The Mn(2+) ion enhances activity.</text>
</comment>
<feature type="binding site" evidence="1">
    <location>
        <position position="149"/>
    </location>
    <ligand>
        <name>Mn(2+)</name>
        <dbReference type="ChEBI" id="CHEBI:29035"/>
        <label>2</label>
    </ligand>
</feature>
<dbReference type="Gene3D" id="3.40.630.10">
    <property type="entry name" value="Zn peptidases"/>
    <property type="match status" value="1"/>
</dbReference>
<dbReference type="InterPro" id="IPR036264">
    <property type="entry name" value="Bact_exopeptidase_dim_dom"/>
</dbReference>
<accession>A0A0M2XAP8</accession>
<dbReference type="OrthoDB" id="9777385at2"/>
<evidence type="ECO:0000256" key="1">
    <source>
        <dbReference type="PIRSR" id="PIRSR005962-1"/>
    </source>
</evidence>
<proteinExistence type="predicted"/>
<dbReference type="GO" id="GO:0016787">
    <property type="term" value="F:hydrolase activity"/>
    <property type="evidence" value="ECO:0007669"/>
    <property type="project" value="UniProtKB-KW"/>
</dbReference>
<reference evidence="3 4" key="1">
    <citation type="submission" date="2020-04" db="EMBL/GenBank/DDBJ databases">
        <authorList>
            <person name="Hitch T.C.A."/>
            <person name="Wylensek D."/>
            <person name="Clavel T."/>
        </authorList>
    </citation>
    <scope>NUCLEOTIDE SEQUENCE [LARGE SCALE GENOMIC DNA]</scope>
    <source>
        <strain evidence="3 4">BL-383-APC-2I</strain>
    </source>
</reference>
<evidence type="ECO:0000259" key="2">
    <source>
        <dbReference type="Pfam" id="PF07687"/>
    </source>
</evidence>
<dbReference type="InterPro" id="IPR002933">
    <property type="entry name" value="Peptidase_M20"/>
</dbReference>
<dbReference type="InterPro" id="IPR017439">
    <property type="entry name" value="Amidohydrolase"/>
</dbReference>
<dbReference type="Pfam" id="PF07687">
    <property type="entry name" value="M20_dimer"/>
    <property type="match status" value="1"/>
</dbReference>
<sequence length="411" mass="44708">MMEDFIRDWWTRNEGQVLAWRRHLHAHPELSHMEHSTTQFVADKLRAAGLEPVMFPNTGLMVDIGDASGNSGAAGERVGRLAFRGDMDALPITEATGLSYSSVNEGVMHACGHDFHTVITLATAIAMAEYQREHTLPVPLRFIFQPAEEVMVGGAPDVIEFGALDGVERIFAVHCEPKLRVGHVGVRVGAITSASDTLDIHVEGPGGHSSRPHLTTDVVYALGKLVTDLPGLLSRRVDPRTGTVLVFGAINAGYAPNAIPAEGRLRGTIRTADIKTWRAIDPLLRELIDEVLAPTGATHRLDYERGVPPVLNDDYCTALVAETVRRVDENAVIEAPQSSGGEDFGWYLEHVPGAMARLGCWSGRGEKHDLHRDDIVVDERCLGVGVRLFGGIVARYENGDSDRSGPAIRMN</sequence>
<dbReference type="GO" id="GO:0046872">
    <property type="term" value="F:metal ion binding"/>
    <property type="evidence" value="ECO:0007669"/>
    <property type="project" value="UniProtKB-KW"/>
</dbReference>
<gene>
    <name evidence="3" type="ORF">HF852_07990</name>
</gene>
<keyword evidence="3" id="KW-0378">Hydrolase</keyword>
<name>A0A0M2XAP8_9CORY</name>
<dbReference type="NCBIfam" id="TIGR01891">
    <property type="entry name" value="amidohydrolases"/>
    <property type="match status" value="1"/>
</dbReference>
<evidence type="ECO:0000313" key="4">
    <source>
        <dbReference type="Proteomes" id="UP000589552"/>
    </source>
</evidence>
<feature type="binding site" evidence="1">
    <location>
        <position position="111"/>
    </location>
    <ligand>
        <name>Mn(2+)</name>
        <dbReference type="ChEBI" id="CHEBI:29035"/>
        <label>2</label>
    </ligand>
</feature>
<feature type="binding site" evidence="1">
    <location>
        <position position="174"/>
    </location>
    <ligand>
        <name>Mn(2+)</name>
        <dbReference type="ChEBI" id="CHEBI:29035"/>
        <label>2</label>
    </ligand>
</feature>
<feature type="binding site" evidence="1">
    <location>
        <position position="113"/>
    </location>
    <ligand>
        <name>Mn(2+)</name>
        <dbReference type="ChEBI" id="CHEBI:29035"/>
        <label>2</label>
    </ligand>
</feature>
<protein>
    <submittedName>
        <fullName evidence="3">Amidohydrolase</fullName>
    </submittedName>
</protein>
<dbReference type="Pfam" id="PF01546">
    <property type="entry name" value="Peptidase_M20"/>
    <property type="match status" value="1"/>
</dbReference>
<dbReference type="SUPFAM" id="SSF53187">
    <property type="entry name" value="Zn-dependent exopeptidases"/>
    <property type="match status" value="1"/>
</dbReference>
<dbReference type="Gene3D" id="3.30.70.360">
    <property type="match status" value="1"/>
</dbReference>
<evidence type="ECO:0000313" key="3">
    <source>
        <dbReference type="EMBL" id="NMF09534.1"/>
    </source>
</evidence>
<dbReference type="PANTHER" id="PTHR11014">
    <property type="entry name" value="PEPTIDASE M20 FAMILY MEMBER"/>
    <property type="match status" value="1"/>
</dbReference>
<feature type="binding site" evidence="1">
    <location>
        <position position="371"/>
    </location>
    <ligand>
        <name>Mn(2+)</name>
        <dbReference type="ChEBI" id="CHEBI:29035"/>
        <label>2</label>
    </ligand>
</feature>
<comment type="caution">
    <text evidence="3">The sequence shown here is derived from an EMBL/GenBank/DDBJ whole genome shotgun (WGS) entry which is preliminary data.</text>
</comment>
<keyword evidence="1" id="KW-0479">Metal-binding</keyword>
<dbReference type="PIRSF" id="PIRSF005962">
    <property type="entry name" value="Pept_M20D_amidohydro"/>
    <property type="match status" value="1"/>
</dbReference>
<dbReference type="EMBL" id="JABAGA010000004">
    <property type="protein sequence ID" value="NMF09534.1"/>
    <property type="molecule type" value="Genomic_DNA"/>
</dbReference>
<dbReference type="InterPro" id="IPR011650">
    <property type="entry name" value="Peptidase_M20_dimer"/>
</dbReference>